<reference evidence="2 3" key="1">
    <citation type="journal article" date="2016" name="PLoS ONE">
        <title>Sequence Assembly of Yarrowia lipolytica Strain W29/CLIB89 Shows Transposable Element Diversity.</title>
        <authorList>
            <person name="Magnan C."/>
            <person name="Yu J."/>
            <person name="Chang I."/>
            <person name="Jahn E."/>
            <person name="Kanomata Y."/>
            <person name="Wu J."/>
            <person name="Zeller M."/>
            <person name="Oakes M."/>
            <person name="Baldi P."/>
            <person name="Sandmeyer S."/>
        </authorList>
    </citation>
    <scope>NUCLEOTIDE SEQUENCE [LARGE SCALE GENOMIC DNA]</scope>
    <source>
        <strain evidence="3">CLIB89(W29)</strain>
    </source>
</reference>
<gene>
    <name evidence="2" type="ORF">YALI1_E09155g</name>
</gene>
<evidence type="ECO:0000313" key="3">
    <source>
        <dbReference type="Proteomes" id="UP000182444"/>
    </source>
</evidence>
<name>A0A1D8NHI2_YARLL</name>
<accession>A0A1D8NHI2</accession>
<dbReference type="VEuPathDB" id="FungiDB:YALI1_E09155g"/>
<feature type="region of interest" description="Disordered" evidence="1">
    <location>
        <begin position="73"/>
        <end position="93"/>
    </location>
</feature>
<organism evidence="2 3">
    <name type="scientific">Yarrowia lipolytica</name>
    <name type="common">Candida lipolytica</name>
    <dbReference type="NCBI Taxonomy" id="4952"/>
    <lineage>
        <taxon>Eukaryota</taxon>
        <taxon>Fungi</taxon>
        <taxon>Dikarya</taxon>
        <taxon>Ascomycota</taxon>
        <taxon>Saccharomycotina</taxon>
        <taxon>Dipodascomycetes</taxon>
        <taxon>Dipodascales</taxon>
        <taxon>Dipodascales incertae sedis</taxon>
        <taxon>Yarrowia</taxon>
    </lineage>
</organism>
<dbReference type="AlphaFoldDB" id="A0A1D8NHI2"/>
<evidence type="ECO:0000256" key="1">
    <source>
        <dbReference type="SAM" id="MobiDB-lite"/>
    </source>
</evidence>
<proteinExistence type="predicted"/>
<protein>
    <submittedName>
        <fullName evidence="2">Uncharacterized protein</fullName>
    </submittedName>
</protein>
<feature type="compositionally biased region" description="Low complexity" evidence="1">
    <location>
        <begin position="76"/>
        <end position="93"/>
    </location>
</feature>
<dbReference type="RefSeq" id="XP_068139024.1">
    <property type="nucleotide sequence ID" value="XM_068282923.1"/>
</dbReference>
<dbReference type="VEuPathDB" id="FungiDB:YALI0_A11869g"/>
<dbReference type="GeneID" id="94583535"/>
<dbReference type="Proteomes" id="UP000182444">
    <property type="component" value="Chromosome 1E"/>
</dbReference>
<sequence>MFVDNVRRIYEALDWRLIFLEAPPQNAQKYGSDMNAVYRLWDSQEVAWFKEEQDGVQMIIHWPPPFLYSYGDPATSSEDSSSNSRSPSSTSVFDTSLSATSASSVPVSSAPSFYDSRVHLTQFHSFQVNIELVDGTSRHHIDDLHLNDITFGRVQTAAHVKQQQNNDWAHVVNVNKGIANFSEVVPQPAREFPFELETFEKEAVCHLDQLD</sequence>
<evidence type="ECO:0000313" key="2">
    <source>
        <dbReference type="EMBL" id="AOW05088.1"/>
    </source>
</evidence>
<dbReference type="EMBL" id="CP017557">
    <property type="protein sequence ID" value="AOW05088.1"/>
    <property type="molecule type" value="Genomic_DNA"/>
</dbReference>